<evidence type="ECO:0000313" key="24">
    <source>
        <dbReference type="Proteomes" id="UP000295184"/>
    </source>
</evidence>
<dbReference type="NCBIfam" id="TIGR01417">
    <property type="entry name" value="PTS_I_fam"/>
    <property type="match status" value="1"/>
</dbReference>
<keyword evidence="15 17" id="KW-0460">Magnesium</keyword>
<comment type="similarity">
    <text evidence="5 17">Belongs to the PEP-utilizing enzyme family.</text>
</comment>
<accession>A0A4R1QYA0</accession>
<feature type="domain" description="Phosphotransferase system enzyme I N-terminal" evidence="22">
    <location>
        <begin position="5"/>
        <end position="120"/>
    </location>
</feature>
<dbReference type="Proteomes" id="UP000295184">
    <property type="component" value="Unassembled WGS sequence"/>
</dbReference>
<sequence length="542" mass="59458">MRRFTGISASKGLVMGPVHRLHHGTAGLVRVVGLPVREQALFDAAVILAKEELHVLEEKTDGTQQAILMFQRMMLEDAGLLAQVAQRIADGDGAAAAMEWVGRHYAATLENLDDEYMSQRSVDVLDVCRRVVNILDGEPRKAPELEVPCILVGERIFPSDIISIDRAKILGFATSGGSIQSHAAIMARTMDIPAVVQLGSEMLAYSEGQAAILDAYNGDMIIKPDADAVRHAQRRIVGEGMLKRRMAFLKDQPCVTKDGTTVTLLANCSSPTDIRAAMDAGADGVGLLRSEFVITGEHIPAEDEQYYYYMTCLEAAAGHPVTICTFDIGADKRVAGLEDTTNYSPLGMRGVRLQLSHPELFVTQMRALLRTALKGDLRIMFPMITGPADWKEALELVEVAKSQLRREGVPFNEKVPIGAMIEVPSAALLADEILADRCSFVHIGTNDLIQYTYAADRRDSRMSGYFTGWPHAVGRLIDMVVAAAWSQELPVTICGVSATDPDTAERFIRQGVRGLCMEARSLMQIKAHLLELDLNEPPRFRR</sequence>
<dbReference type="PIRSF" id="PIRSF000732">
    <property type="entry name" value="PTS_enzyme_I"/>
    <property type="match status" value="1"/>
</dbReference>
<dbReference type="GO" id="GO:0005737">
    <property type="term" value="C:cytoplasm"/>
    <property type="evidence" value="ECO:0007669"/>
    <property type="project" value="UniProtKB-SubCell"/>
</dbReference>
<reference evidence="23 24" key="1">
    <citation type="submission" date="2019-03" db="EMBL/GenBank/DDBJ databases">
        <title>Genomic Encyclopedia of Type Strains, Phase IV (KMG-IV): sequencing the most valuable type-strain genomes for metagenomic binning, comparative biology and taxonomic classification.</title>
        <authorList>
            <person name="Goeker M."/>
        </authorList>
    </citation>
    <scope>NUCLEOTIDE SEQUENCE [LARGE SCALE GENOMIC DNA]</scope>
    <source>
        <strain evidence="23 24">DSM 100451</strain>
    </source>
</reference>
<keyword evidence="9 17" id="KW-0963">Cytoplasm</keyword>
<evidence type="ECO:0000256" key="10">
    <source>
        <dbReference type="ARBA" id="ARBA00022597"/>
    </source>
</evidence>
<evidence type="ECO:0000256" key="14">
    <source>
        <dbReference type="ARBA" id="ARBA00022777"/>
    </source>
</evidence>
<proteinExistence type="inferred from homology"/>
<dbReference type="STRING" id="1650663.GCA_001486665_00899"/>
<feature type="active site" description="Proton donor" evidence="18">
    <location>
        <position position="494"/>
    </location>
</feature>
<evidence type="ECO:0000256" key="15">
    <source>
        <dbReference type="ARBA" id="ARBA00022842"/>
    </source>
</evidence>
<dbReference type="Pfam" id="PF00391">
    <property type="entry name" value="PEP-utilizers"/>
    <property type="match status" value="1"/>
</dbReference>
<feature type="domain" description="PEP-utilising enzyme mobile" evidence="20">
    <location>
        <begin position="148"/>
        <end position="218"/>
    </location>
</feature>
<comment type="function">
    <text evidence="3 17">General (non sugar-specific) component of the phosphoenolpyruvate-dependent sugar phosphotransferase system (sugar PTS). This major carbohydrate active-transport system catalyzes the phosphorylation of incoming sugar substrates concomitantly with their translocation across the cell membrane. Enzyme I transfers the phosphoryl group from phosphoenolpyruvate (PEP) to the phosphoryl carrier protein (HPr).</text>
</comment>
<dbReference type="InterPro" id="IPR024692">
    <property type="entry name" value="PTS_EI"/>
</dbReference>
<evidence type="ECO:0000256" key="2">
    <source>
        <dbReference type="ARBA" id="ARBA00001946"/>
    </source>
</evidence>
<dbReference type="SUPFAM" id="SSF47831">
    <property type="entry name" value="Enzyme I of the PEP:sugar phosphotransferase system HPr-binding (sub)domain"/>
    <property type="match status" value="1"/>
</dbReference>
<comment type="cofactor">
    <cofactor evidence="2 17 19">
        <name>Mg(2+)</name>
        <dbReference type="ChEBI" id="CHEBI:18420"/>
    </cofactor>
</comment>
<evidence type="ECO:0000256" key="11">
    <source>
        <dbReference type="ARBA" id="ARBA00022679"/>
    </source>
</evidence>
<dbReference type="GO" id="GO:0016301">
    <property type="term" value="F:kinase activity"/>
    <property type="evidence" value="ECO:0007669"/>
    <property type="project" value="UniProtKB-KW"/>
</dbReference>
<evidence type="ECO:0000256" key="19">
    <source>
        <dbReference type="PIRSR" id="PIRSR000732-3"/>
    </source>
</evidence>
<evidence type="ECO:0000259" key="20">
    <source>
        <dbReference type="Pfam" id="PF00391"/>
    </source>
</evidence>
<keyword evidence="13 17" id="KW-0479">Metal-binding</keyword>
<evidence type="ECO:0000256" key="8">
    <source>
        <dbReference type="ARBA" id="ARBA00022448"/>
    </source>
</evidence>
<feature type="active site" description="Tele-phosphohistidine intermediate" evidence="18">
    <location>
        <position position="182"/>
    </location>
</feature>
<dbReference type="InterPro" id="IPR008279">
    <property type="entry name" value="PEP-util_enz_mobile_dom"/>
</dbReference>
<feature type="binding site" evidence="19">
    <location>
        <position position="447"/>
    </location>
    <ligand>
        <name>Mg(2+)</name>
        <dbReference type="ChEBI" id="CHEBI:18420"/>
    </ligand>
</feature>
<dbReference type="InterPro" id="IPR006318">
    <property type="entry name" value="PTS_EI-like"/>
</dbReference>
<evidence type="ECO:0000256" key="7">
    <source>
        <dbReference type="ARBA" id="ARBA00016544"/>
    </source>
</evidence>
<evidence type="ECO:0000256" key="12">
    <source>
        <dbReference type="ARBA" id="ARBA00022683"/>
    </source>
</evidence>
<dbReference type="InterPro" id="IPR040442">
    <property type="entry name" value="Pyrv_kinase-like_dom_sf"/>
</dbReference>
<dbReference type="GO" id="GO:0009401">
    <property type="term" value="P:phosphoenolpyruvate-dependent sugar phosphotransferase system"/>
    <property type="evidence" value="ECO:0007669"/>
    <property type="project" value="UniProtKB-KW"/>
</dbReference>
<dbReference type="Gene3D" id="3.50.30.10">
    <property type="entry name" value="Phosphohistidine domain"/>
    <property type="match status" value="1"/>
</dbReference>
<dbReference type="SUPFAM" id="SSF51621">
    <property type="entry name" value="Phosphoenolpyruvate/pyruvate domain"/>
    <property type="match status" value="1"/>
</dbReference>
<evidence type="ECO:0000256" key="9">
    <source>
        <dbReference type="ARBA" id="ARBA00022490"/>
    </source>
</evidence>
<dbReference type="AlphaFoldDB" id="A0A4R1QYA0"/>
<evidence type="ECO:0000256" key="16">
    <source>
        <dbReference type="ARBA" id="ARBA00033235"/>
    </source>
</evidence>
<evidence type="ECO:0000256" key="6">
    <source>
        <dbReference type="ARBA" id="ARBA00012232"/>
    </source>
</evidence>
<dbReference type="InterPro" id="IPR050499">
    <property type="entry name" value="PEP-utilizing_PTS_enzyme"/>
</dbReference>
<keyword evidence="11 17" id="KW-0808">Transferase</keyword>
<comment type="subcellular location">
    <subcellularLocation>
        <location evidence="4 17">Cytoplasm</location>
    </subcellularLocation>
</comment>
<dbReference type="InterPro" id="IPR036618">
    <property type="entry name" value="PtsI_HPr-bd_sf"/>
</dbReference>
<dbReference type="EMBL" id="SLUM01000011">
    <property type="protein sequence ID" value="TCL57020.1"/>
    <property type="molecule type" value="Genomic_DNA"/>
</dbReference>
<evidence type="ECO:0000256" key="1">
    <source>
        <dbReference type="ARBA" id="ARBA00000683"/>
    </source>
</evidence>
<dbReference type="PANTHER" id="PTHR46244">
    <property type="entry name" value="PHOSPHOENOLPYRUVATE-PROTEIN PHOSPHOTRANSFERASE"/>
    <property type="match status" value="1"/>
</dbReference>
<dbReference type="InterPro" id="IPR015813">
    <property type="entry name" value="Pyrv/PenolPyrv_kinase-like_dom"/>
</dbReference>
<evidence type="ECO:0000256" key="3">
    <source>
        <dbReference type="ARBA" id="ARBA00002728"/>
    </source>
</evidence>
<dbReference type="InterPro" id="IPR000121">
    <property type="entry name" value="PEP_util_C"/>
</dbReference>
<dbReference type="Gene3D" id="3.20.20.60">
    <property type="entry name" value="Phosphoenolpyruvate-binding domains"/>
    <property type="match status" value="1"/>
</dbReference>
<dbReference type="PRINTS" id="PR01736">
    <property type="entry name" value="PHPHTRNFRASE"/>
</dbReference>
<dbReference type="GO" id="GO:0008965">
    <property type="term" value="F:phosphoenolpyruvate-protein phosphotransferase activity"/>
    <property type="evidence" value="ECO:0007669"/>
    <property type="project" value="UniProtKB-EC"/>
</dbReference>
<keyword evidence="8 17" id="KW-0813">Transport</keyword>
<evidence type="ECO:0000256" key="13">
    <source>
        <dbReference type="ARBA" id="ARBA00022723"/>
    </source>
</evidence>
<evidence type="ECO:0000259" key="21">
    <source>
        <dbReference type="Pfam" id="PF02896"/>
    </source>
</evidence>
<dbReference type="EC" id="2.7.3.9" evidence="6 17"/>
<dbReference type="Gene3D" id="1.10.274.10">
    <property type="entry name" value="PtsI, HPr-binding domain"/>
    <property type="match status" value="1"/>
</dbReference>
<dbReference type="SUPFAM" id="SSF52009">
    <property type="entry name" value="Phosphohistidine domain"/>
    <property type="match status" value="1"/>
</dbReference>
<dbReference type="Pfam" id="PF05524">
    <property type="entry name" value="PEP-utilisers_N"/>
    <property type="match status" value="1"/>
</dbReference>
<keyword evidence="14 17" id="KW-0418">Kinase</keyword>
<feature type="binding site" evidence="19">
    <location>
        <position position="422"/>
    </location>
    <ligand>
        <name>Mg(2+)</name>
        <dbReference type="ChEBI" id="CHEBI:18420"/>
    </ligand>
</feature>
<comment type="caution">
    <text evidence="23">The sequence shown here is derived from an EMBL/GenBank/DDBJ whole genome shotgun (WGS) entry which is preliminary data.</text>
</comment>
<dbReference type="PANTHER" id="PTHR46244:SF3">
    <property type="entry name" value="PHOSPHOENOLPYRUVATE-PROTEIN PHOSPHOTRANSFERASE"/>
    <property type="match status" value="1"/>
</dbReference>
<keyword evidence="10 17" id="KW-0762">Sugar transport</keyword>
<dbReference type="GO" id="GO:0046872">
    <property type="term" value="F:metal ion binding"/>
    <property type="evidence" value="ECO:0007669"/>
    <property type="project" value="UniProtKB-KW"/>
</dbReference>
<evidence type="ECO:0000256" key="18">
    <source>
        <dbReference type="PIRSR" id="PIRSR000732-1"/>
    </source>
</evidence>
<comment type="catalytic activity">
    <reaction evidence="1 17">
        <text>L-histidyl-[protein] + phosphoenolpyruvate = N(pros)-phospho-L-histidyl-[protein] + pyruvate</text>
        <dbReference type="Rhea" id="RHEA:23880"/>
        <dbReference type="Rhea" id="RHEA-COMP:9745"/>
        <dbReference type="Rhea" id="RHEA-COMP:9746"/>
        <dbReference type="ChEBI" id="CHEBI:15361"/>
        <dbReference type="ChEBI" id="CHEBI:29979"/>
        <dbReference type="ChEBI" id="CHEBI:58702"/>
        <dbReference type="ChEBI" id="CHEBI:64837"/>
        <dbReference type="EC" id="2.7.3.9"/>
    </reaction>
</comment>
<feature type="domain" description="PEP-utilising enzyme C-terminal" evidence="21">
    <location>
        <begin position="245"/>
        <end position="532"/>
    </location>
</feature>
<organism evidence="23 24">
    <name type="scientific">Allofournierella massiliensis</name>
    <dbReference type="NCBI Taxonomy" id="1650663"/>
    <lineage>
        <taxon>Bacteria</taxon>
        <taxon>Bacillati</taxon>
        <taxon>Bacillota</taxon>
        <taxon>Clostridia</taxon>
        <taxon>Eubacteriales</taxon>
        <taxon>Oscillospiraceae</taxon>
        <taxon>Allofournierella</taxon>
    </lineage>
</organism>
<dbReference type="InterPro" id="IPR008731">
    <property type="entry name" value="PTS_EIN"/>
</dbReference>
<evidence type="ECO:0000259" key="22">
    <source>
        <dbReference type="Pfam" id="PF05524"/>
    </source>
</evidence>
<dbReference type="InterPro" id="IPR036637">
    <property type="entry name" value="Phosphohistidine_dom_sf"/>
</dbReference>
<dbReference type="Pfam" id="PF02896">
    <property type="entry name" value="PEP-utilizers_C"/>
    <property type="match status" value="1"/>
</dbReference>
<dbReference type="RefSeq" id="WP_058963394.1">
    <property type="nucleotide sequence ID" value="NZ_CABKVM010000014.1"/>
</dbReference>
<dbReference type="OrthoDB" id="9765468at2"/>
<protein>
    <recommendedName>
        <fullName evidence="7 17">Phosphoenolpyruvate-protein phosphotransferase</fullName>
        <ecNumber evidence="6 17">2.7.3.9</ecNumber>
    </recommendedName>
    <alternativeName>
        <fullName evidence="16 17">Phosphotransferase system, enzyme I</fullName>
    </alternativeName>
</protein>
<name>A0A4R1QYA0_9FIRM</name>
<evidence type="ECO:0000256" key="17">
    <source>
        <dbReference type="PIRNR" id="PIRNR000732"/>
    </source>
</evidence>
<keyword evidence="12 17" id="KW-0598">Phosphotransferase system</keyword>
<gene>
    <name evidence="23" type="ORF">EDD77_11114</name>
</gene>
<evidence type="ECO:0000256" key="4">
    <source>
        <dbReference type="ARBA" id="ARBA00004496"/>
    </source>
</evidence>
<evidence type="ECO:0000313" key="23">
    <source>
        <dbReference type="EMBL" id="TCL57020.1"/>
    </source>
</evidence>
<evidence type="ECO:0000256" key="5">
    <source>
        <dbReference type="ARBA" id="ARBA00007837"/>
    </source>
</evidence>